<reference evidence="1 2" key="1">
    <citation type="submission" date="2018-06" db="EMBL/GenBank/DDBJ databases">
        <title>Comparative genomics reveals the genomic features of Rhizophagus irregularis, R. cerebriforme, R. diaphanum and Gigaspora rosea, and their symbiotic lifestyle signature.</title>
        <authorList>
            <person name="Morin E."/>
            <person name="San Clemente H."/>
            <person name="Chen E.C.H."/>
            <person name="De La Providencia I."/>
            <person name="Hainaut M."/>
            <person name="Kuo A."/>
            <person name="Kohler A."/>
            <person name="Murat C."/>
            <person name="Tang N."/>
            <person name="Roy S."/>
            <person name="Loubradou J."/>
            <person name="Henrissat B."/>
            <person name="Grigoriev I.V."/>
            <person name="Corradi N."/>
            <person name="Roux C."/>
            <person name="Martin F.M."/>
        </authorList>
    </citation>
    <scope>NUCLEOTIDE SEQUENCE [LARGE SCALE GENOMIC DNA]</scope>
    <source>
        <strain evidence="1 2">DAOM 194757</strain>
    </source>
</reference>
<protein>
    <submittedName>
        <fullName evidence="1">Uncharacterized protein</fullName>
    </submittedName>
</protein>
<dbReference type="OrthoDB" id="2429869at2759"/>
<evidence type="ECO:0000313" key="1">
    <source>
        <dbReference type="EMBL" id="RIB24926.1"/>
    </source>
</evidence>
<dbReference type="Proteomes" id="UP000266673">
    <property type="component" value="Unassembled WGS sequence"/>
</dbReference>
<dbReference type="EMBL" id="QKWP01000195">
    <property type="protein sequence ID" value="RIB24926.1"/>
    <property type="molecule type" value="Genomic_DNA"/>
</dbReference>
<sequence>MVGRQVNVYLKEKNYEAVRKMVGPRQISRYIDRALEEKLGKDQAKEREQFQQKLRAAYMSVAQNRKIQKELEIWDEAVDDYINKNPCLVISNNTQNEADDLIVVAPITTDNITHVEPFEVYVKNTPETGLDEPSKIQFTYPITIDKELRLVGQKCLGIASRGIMEEAKIA</sequence>
<comment type="caution">
    <text evidence="1">The sequence shown here is derived from an EMBL/GenBank/DDBJ whole genome shotgun (WGS) entry which is preliminary data.</text>
</comment>
<name>A0A397W0T6_9GLOM</name>
<evidence type="ECO:0000313" key="2">
    <source>
        <dbReference type="Proteomes" id="UP000266673"/>
    </source>
</evidence>
<dbReference type="SUPFAM" id="SSF50118">
    <property type="entry name" value="Cell growth inhibitor/plasmid maintenance toxic component"/>
    <property type="match status" value="1"/>
</dbReference>
<proteinExistence type="predicted"/>
<dbReference type="Pfam" id="PF02452">
    <property type="entry name" value="PemK_toxin"/>
    <property type="match status" value="1"/>
</dbReference>
<dbReference type="AlphaFoldDB" id="A0A397W0T6"/>
<accession>A0A397W0T6</accession>
<dbReference type="InterPro" id="IPR011067">
    <property type="entry name" value="Plasmid_toxin/cell-grow_inhib"/>
</dbReference>
<gene>
    <name evidence="1" type="ORF">C2G38_2167228</name>
</gene>
<dbReference type="InterPro" id="IPR003477">
    <property type="entry name" value="PemK-like"/>
</dbReference>
<keyword evidence="2" id="KW-1185">Reference proteome</keyword>
<dbReference type="Gene3D" id="2.30.30.110">
    <property type="match status" value="1"/>
</dbReference>
<dbReference type="GO" id="GO:0003677">
    <property type="term" value="F:DNA binding"/>
    <property type="evidence" value="ECO:0007669"/>
    <property type="project" value="InterPro"/>
</dbReference>
<organism evidence="1 2">
    <name type="scientific">Gigaspora rosea</name>
    <dbReference type="NCBI Taxonomy" id="44941"/>
    <lineage>
        <taxon>Eukaryota</taxon>
        <taxon>Fungi</taxon>
        <taxon>Fungi incertae sedis</taxon>
        <taxon>Mucoromycota</taxon>
        <taxon>Glomeromycotina</taxon>
        <taxon>Glomeromycetes</taxon>
        <taxon>Diversisporales</taxon>
        <taxon>Gigasporaceae</taxon>
        <taxon>Gigaspora</taxon>
    </lineage>
</organism>